<proteinExistence type="inferred from homology"/>
<evidence type="ECO:0000313" key="3">
    <source>
        <dbReference type="EMBL" id="SCJ60389.1"/>
    </source>
</evidence>
<dbReference type="InterPro" id="IPR045865">
    <property type="entry name" value="ACT-like_dom_sf"/>
</dbReference>
<sequence>MNAVISVIGKDTVGILAAVSGLCAQVNANVQDVTQSVLGGYFAMIMVVDISKCNVDLSDLRTQLTALGQDRNLQIHLMHEDIFNSMHRI</sequence>
<dbReference type="CDD" id="cd04872">
    <property type="entry name" value="ACT_1ZPV"/>
    <property type="match status" value="1"/>
</dbReference>
<evidence type="ECO:0000256" key="1">
    <source>
        <dbReference type="HAMAP-Rule" id="MF_01054"/>
    </source>
</evidence>
<comment type="similarity">
    <text evidence="1">Belongs to the UPF0237 family.</text>
</comment>
<dbReference type="HAMAP" id="MF_01054">
    <property type="entry name" value="UPF0237"/>
    <property type="match status" value="1"/>
</dbReference>
<organism evidence="3">
    <name type="scientific">uncultured Anaerotruncus sp</name>
    <dbReference type="NCBI Taxonomy" id="905011"/>
    <lineage>
        <taxon>Bacteria</taxon>
        <taxon>Bacillati</taxon>
        <taxon>Bacillota</taxon>
        <taxon>Clostridia</taxon>
        <taxon>Eubacteriales</taxon>
        <taxon>Oscillospiraceae</taxon>
        <taxon>Anaerotruncus</taxon>
        <taxon>environmental samples</taxon>
    </lineage>
</organism>
<reference evidence="3" key="1">
    <citation type="submission" date="2015-09" db="EMBL/GenBank/DDBJ databases">
        <authorList>
            <consortium name="Pathogen Informatics"/>
        </authorList>
    </citation>
    <scope>NUCLEOTIDE SEQUENCE</scope>
    <source>
        <strain evidence="3">2789STDY5834896</strain>
    </source>
</reference>
<dbReference type="Gene3D" id="3.30.70.260">
    <property type="match status" value="1"/>
</dbReference>
<dbReference type="InterPro" id="IPR022986">
    <property type="entry name" value="UPF0237_ACT"/>
</dbReference>
<name>A0A1C6HS12_9FIRM</name>
<feature type="domain" description="ACT" evidence="2">
    <location>
        <begin position="4"/>
        <end position="78"/>
    </location>
</feature>
<dbReference type="PANTHER" id="PTHR34875">
    <property type="entry name" value="UPF0237 PROTEIN MJ1558"/>
    <property type="match status" value="1"/>
</dbReference>
<dbReference type="Pfam" id="PF13740">
    <property type="entry name" value="ACT_6"/>
    <property type="match status" value="1"/>
</dbReference>
<dbReference type="EMBL" id="FMHG01000001">
    <property type="protein sequence ID" value="SCJ60389.1"/>
    <property type="molecule type" value="Genomic_DNA"/>
</dbReference>
<dbReference type="InterPro" id="IPR002912">
    <property type="entry name" value="ACT_dom"/>
</dbReference>
<accession>A0A1C6HS12</accession>
<protein>
    <recommendedName>
        <fullName evidence="1">UPF0237 protein SAMEA3545359_01013</fullName>
    </recommendedName>
</protein>
<dbReference type="PROSITE" id="PS51671">
    <property type="entry name" value="ACT"/>
    <property type="match status" value="1"/>
</dbReference>
<dbReference type="PANTHER" id="PTHR34875:SF6">
    <property type="entry name" value="UPF0237 PROTEIN MJ1558"/>
    <property type="match status" value="1"/>
</dbReference>
<gene>
    <name evidence="3" type="ORF">SAMEA3545359_01013</name>
</gene>
<dbReference type="SUPFAM" id="SSF55021">
    <property type="entry name" value="ACT-like"/>
    <property type="match status" value="1"/>
</dbReference>
<evidence type="ECO:0000259" key="2">
    <source>
        <dbReference type="PROSITE" id="PS51671"/>
    </source>
</evidence>
<dbReference type="AlphaFoldDB" id="A0A1C6HS12"/>
<dbReference type="NCBIfam" id="NF001220">
    <property type="entry name" value="PRK00194.1"/>
    <property type="match status" value="1"/>
</dbReference>
<dbReference type="InterPro" id="IPR050990">
    <property type="entry name" value="UPF0237/GcvR_regulator"/>
</dbReference>